<dbReference type="Gene3D" id="1.10.3350.20">
    <property type="entry name" value="Tmem141 protein family"/>
    <property type="match status" value="1"/>
</dbReference>
<accession>A0A0B6ZLW1</accession>
<feature type="transmembrane region" description="Helical" evidence="1">
    <location>
        <begin position="60"/>
        <end position="81"/>
    </location>
</feature>
<keyword evidence="1" id="KW-0812">Transmembrane</keyword>
<protein>
    <recommendedName>
        <fullName evidence="3">HIG1 domain-containing protein</fullName>
    </recommendedName>
</protein>
<organism evidence="2">
    <name type="scientific">Arion vulgaris</name>
    <dbReference type="NCBI Taxonomy" id="1028688"/>
    <lineage>
        <taxon>Eukaryota</taxon>
        <taxon>Metazoa</taxon>
        <taxon>Spiralia</taxon>
        <taxon>Lophotrochozoa</taxon>
        <taxon>Mollusca</taxon>
        <taxon>Gastropoda</taxon>
        <taxon>Heterobranchia</taxon>
        <taxon>Euthyneura</taxon>
        <taxon>Panpulmonata</taxon>
        <taxon>Eupulmonata</taxon>
        <taxon>Stylommatophora</taxon>
        <taxon>Helicina</taxon>
        <taxon>Arionoidea</taxon>
        <taxon>Arionidae</taxon>
        <taxon>Arion</taxon>
    </lineage>
</organism>
<reference evidence="2" key="1">
    <citation type="submission" date="2014-12" db="EMBL/GenBank/DDBJ databases">
        <title>Insight into the proteome of Arion vulgaris.</title>
        <authorList>
            <person name="Aradska J."/>
            <person name="Bulat T."/>
            <person name="Smidak R."/>
            <person name="Sarate P."/>
            <person name="Gangsoo J."/>
            <person name="Sialana F."/>
            <person name="Bilban M."/>
            <person name="Lubec G."/>
        </authorList>
    </citation>
    <scope>NUCLEOTIDE SEQUENCE</scope>
    <source>
        <tissue evidence="2">Skin</tissue>
    </source>
</reference>
<gene>
    <name evidence="2" type="primary">ORF68017</name>
</gene>
<keyword evidence="1" id="KW-1133">Transmembrane helix</keyword>
<dbReference type="InterPro" id="IPR026788">
    <property type="entry name" value="Tmem141"/>
</dbReference>
<dbReference type="AlphaFoldDB" id="A0A0B6ZLW1"/>
<feature type="transmembrane region" description="Helical" evidence="1">
    <location>
        <begin position="30"/>
        <end position="48"/>
    </location>
</feature>
<evidence type="ECO:0008006" key="3">
    <source>
        <dbReference type="Google" id="ProtNLM"/>
    </source>
</evidence>
<dbReference type="PANTHER" id="PTHR47229">
    <property type="entry name" value="TRANSMEMBRANE PROTEIN 141"/>
    <property type="match status" value="1"/>
</dbReference>
<keyword evidence="1" id="KW-0472">Membrane</keyword>
<sequence>MNRIHSRPSEEALSERYPHYKTYKVCQQSVFLSGSVTLLGVAACTYVIMDHWFKRYRPNVSNNILIAGPLIAGVVAAYAVTMSNTAKCKNMWMAMEERHSVLTPAEERLAERIKSEE</sequence>
<evidence type="ECO:0000313" key="2">
    <source>
        <dbReference type="EMBL" id="CEK68866.1"/>
    </source>
</evidence>
<dbReference type="EMBL" id="HACG01022001">
    <property type="protein sequence ID" value="CEK68866.1"/>
    <property type="molecule type" value="Transcribed_RNA"/>
</dbReference>
<dbReference type="PANTHER" id="PTHR47229:SF1">
    <property type="entry name" value="TRANSMEMBRANE PROTEIN 141"/>
    <property type="match status" value="1"/>
</dbReference>
<proteinExistence type="predicted"/>
<name>A0A0B6ZLW1_9EUPU</name>
<dbReference type="Pfam" id="PF15110">
    <property type="entry name" value="TMEM141"/>
    <property type="match status" value="1"/>
</dbReference>
<dbReference type="InterPro" id="IPR038259">
    <property type="entry name" value="Tmem141_sf"/>
</dbReference>
<evidence type="ECO:0000256" key="1">
    <source>
        <dbReference type="SAM" id="Phobius"/>
    </source>
</evidence>